<dbReference type="SUPFAM" id="SSF63829">
    <property type="entry name" value="Calcium-dependent phosphotriesterase"/>
    <property type="match status" value="1"/>
</dbReference>
<evidence type="ECO:0000313" key="2">
    <source>
        <dbReference type="Proteomes" id="UP001218362"/>
    </source>
</evidence>
<dbReference type="Gene3D" id="2.120.10.30">
    <property type="entry name" value="TolB, C-terminal domain"/>
    <property type="match status" value="1"/>
</dbReference>
<dbReference type="InterPro" id="IPR011042">
    <property type="entry name" value="6-blade_b-propeller_TolB-like"/>
</dbReference>
<dbReference type="Pfam" id="PF20067">
    <property type="entry name" value="SSL_N"/>
    <property type="match status" value="1"/>
</dbReference>
<sequence>MGTAAQADIPINGARVFPESLTVDSAGNLYNSSNNGTIYRTVPGGKTAEPWIRPDAANGLTSLLGVLVDEPRGMLWACNNPGSGGPPAPGAVSSVKGFDLKTGALKADYKFPAGKPAACNDIAVAKDGALWANDTASGRLFSVPEGGNALVLFAEGPELVGVDGTAFAEDGTLYINNVRQNLLQRVNRKPDGSYAGLTTLTLNDKLNGPDALRPLGGNKFLQAEGPGGRIALIEVSGDSATVTPVKTGLDSSPSIAWIGKAGYATEGKIGYLFDPALKDKDPGQFVIRSFALPEGL</sequence>
<reference evidence="1" key="1">
    <citation type="submission" date="2023-03" db="EMBL/GenBank/DDBJ databases">
        <title>Andean soil-derived lignocellulolytic bacterial consortium as a source of novel taxa and putative plastic-active enzymes.</title>
        <authorList>
            <person name="Diaz-Garcia L."/>
            <person name="Chuvochina M."/>
            <person name="Feuerriegel G."/>
            <person name="Bunk B."/>
            <person name="Sproer C."/>
            <person name="Streit W.R."/>
            <person name="Rodriguez L.M."/>
            <person name="Overmann J."/>
            <person name="Jimenez D.J."/>
        </authorList>
    </citation>
    <scope>NUCLEOTIDE SEQUENCE</scope>
    <source>
        <strain evidence="1">MAG 26</strain>
    </source>
</reference>
<protein>
    <recommendedName>
        <fullName evidence="3">SMP-30/Gluconolactonase/LRE-like region domain-containing protein</fullName>
    </recommendedName>
</protein>
<dbReference type="AlphaFoldDB" id="A0AAJ5X8J5"/>
<name>A0AAJ5X8J5_9SPHN</name>
<organism evidence="1 2">
    <name type="scientific">Candidatus Andeanibacterium colombiense</name>
    <dbReference type="NCBI Taxonomy" id="3121345"/>
    <lineage>
        <taxon>Bacteria</taxon>
        <taxon>Pseudomonadati</taxon>
        <taxon>Pseudomonadota</taxon>
        <taxon>Alphaproteobacteria</taxon>
        <taxon>Sphingomonadales</taxon>
        <taxon>Sphingomonadaceae</taxon>
        <taxon>Candidatus Andeanibacterium</taxon>
    </lineage>
</organism>
<gene>
    <name evidence="1" type="ORF">P0Y56_16540</name>
</gene>
<evidence type="ECO:0008006" key="3">
    <source>
        <dbReference type="Google" id="ProtNLM"/>
    </source>
</evidence>
<dbReference type="KEGG" id="acob:P0Y56_16540"/>
<evidence type="ECO:0000313" key="1">
    <source>
        <dbReference type="EMBL" id="WEK46592.1"/>
    </source>
</evidence>
<dbReference type="Proteomes" id="UP001218362">
    <property type="component" value="Chromosome"/>
</dbReference>
<dbReference type="EMBL" id="CP119316">
    <property type="protein sequence ID" value="WEK46592.1"/>
    <property type="molecule type" value="Genomic_DNA"/>
</dbReference>
<proteinExistence type="predicted"/>
<accession>A0AAJ5X8J5</accession>